<evidence type="ECO:0000256" key="3">
    <source>
        <dbReference type="ARBA" id="ARBA00022553"/>
    </source>
</evidence>
<dbReference type="InterPro" id="IPR004358">
    <property type="entry name" value="Sig_transdc_His_kin-like_C"/>
</dbReference>
<dbReference type="Pfam" id="PF08448">
    <property type="entry name" value="PAS_4"/>
    <property type="match status" value="1"/>
</dbReference>
<dbReference type="PANTHER" id="PTHR42878">
    <property type="entry name" value="TWO-COMPONENT HISTIDINE KINASE"/>
    <property type="match status" value="1"/>
</dbReference>
<name>A0ABW2QK94_9BURK</name>
<dbReference type="InterPro" id="IPR050351">
    <property type="entry name" value="BphY/WalK/GraS-like"/>
</dbReference>
<evidence type="ECO:0000256" key="8">
    <source>
        <dbReference type="ARBA" id="ARBA00023012"/>
    </source>
</evidence>
<dbReference type="InterPro" id="IPR003661">
    <property type="entry name" value="HisK_dim/P_dom"/>
</dbReference>
<evidence type="ECO:0000256" key="6">
    <source>
        <dbReference type="ARBA" id="ARBA00022777"/>
    </source>
</evidence>
<dbReference type="SUPFAM" id="SSF47384">
    <property type="entry name" value="Homodimeric domain of signal transducing histidine kinase"/>
    <property type="match status" value="1"/>
</dbReference>
<feature type="transmembrane region" description="Helical" evidence="9">
    <location>
        <begin position="365"/>
        <end position="382"/>
    </location>
</feature>
<evidence type="ECO:0000256" key="9">
    <source>
        <dbReference type="SAM" id="Phobius"/>
    </source>
</evidence>
<dbReference type="Gene3D" id="1.10.287.130">
    <property type="match status" value="1"/>
</dbReference>
<keyword evidence="5" id="KW-0547">Nucleotide-binding</keyword>
<evidence type="ECO:0000256" key="5">
    <source>
        <dbReference type="ARBA" id="ARBA00022741"/>
    </source>
</evidence>
<dbReference type="Gene3D" id="3.30.450.20">
    <property type="entry name" value="PAS domain"/>
    <property type="match status" value="1"/>
</dbReference>
<keyword evidence="9" id="KW-0472">Membrane</keyword>
<dbReference type="InterPro" id="IPR017181">
    <property type="entry name" value="Sig_transdc_His_kin_CHASE2"/>
</dbReference>
<dbReference type="InterPro" id="IPR007890">
    <property type="entry name" value="CHASE2"/>
</dbReference>
<dbReference type="EC" id="2.7.13.3" evidence="2"/>
<dbReference type="SMART" id="SM00388">
    <property type="entry name" value="HisKA"/>
    <property type="match status" value="1"/>
</dbReference>
<dbReference type="SUPFAM" id="SSF55874">
    <property type="entry name" value="ATPase domain of HSP90 chaperone/DNA topoisomerase II/histidine kinase"/>
    <property type="match status" value="1"/>
</dbReference>
<accession>A0ABW2QK94</accession>
<dbReference type="PIRSF" id="PIRSF037347">
    <property type="entry name" value="STHK_CHASE2_PAS_prd"/>
    <property type="match status" value="1"/>
</dbReference>
<dbReference type="PANTHER" id="PTHR42878:SF7">
    <property type="entry name" value="SENSOR HISTIDINE KINASE GLRK"/>
    <property type="match status" value="1"/>
</dbReference>
<dbReference type="SUPFAM" id="SSF55785">
    <property type="entry name" value="PYP-like sensor domain (PAS domain)"/>
    <property type="match status" value="1"/>
</dbReference>
<dbReference type="SMART" id="SM00387">
    <property type="entry name" value="HATPase_c"/>
    <property type="match status" value="1"/>
</dbReference>
<dbReference type="SMART" id="SM01080">
    <property type="entry name" value="CHASE2"/>
    <property type="match status" value="1"/>
</dbReference>
<evidence type="ECO:0000313" key="12">
    <source>
        <dbReference type="Proteomes" id="UP001596501"/>
    </source>
</evidence>
<keyword evidence="9" id="KW-1133">Transmembrane helix</keyword>
<keyword evidence="4" id="KW-0808">Transferase</keyword>
<evidence type="ECO:0000256" key="2">
    <source>
        <dbReference type="ARBA" id="ARBA00012438"/>
    </source>
</evidence>
<dbReference type="Gene3D" id="3.30.565.10">
    <property type="entry name" value="Histidine kinase-like ATPase, C-terminal domain"/>
    <property type="match status" value="1"/>
</dbReference>
<feature type="domain" description="Histidine kinase" evidence="10">
    <location>
        <begin position="566"/>
        <end position="778"/>
    </location>
</feature>
<dbReference type="InterPro" id="IPR003594">
    <property type="entry name" value="HATPase_dom"/>
</dbReference>
<dbReference type="CDD" id="cd00075">
    <property type="entry name" value="HATPase"/>
    <property type="match status" value="1"/>
</dbReference>
<comment type="catalytic activity">
    <reaction evidence="1">
        <text>ATP + protein L-histidine = ADP + protein N-phospho-L-histidine.</text>
        <dbReference type="EC" id="2.7.13.3"/>
    </reaction>
</comment>
<gene>
    <name evidence="11" type="ORF">ACFQPB_09365</name>
</gene>
<evidence type="ECO:0000256" key="4">
    <source>
        <dbReference type="ARBA" id="ARBA00022679"/>
    </source>
</evidence>
<dbReference type="PRINTS" id="PR00344">
    <property type="entry name" value="BCTRLSENSOR"/>
</dbReference>
<reference evidence="12" key="1">
    <citation type="journal article" date="2019" name="Int. J. Syst. Evol. Microbiol.">
        <title>The Global Catalogue of Microorganisms (GCM) 10K type strain sequencing project: providing services to taxonomists for standard genome sequencing and annotation.</title>
        <authorList>
            <consortium name="The Broad Institute Genomics Platform"/>
            <consortium name="The Broad Institute Genome Sequencing Center for Infectious Disease"/>
            <person name="Wu L."/>
            <person name="Ma J."/>
        </authorList>
    </citation>
    <scope>NUCLEOTIDE SEQUENCE [LARGE SCALE GENOMIC DNA]</scope>
    <source>
        <strain evidence="12">CGMCC 1.12371</strain>
    </source>
</reference>
<dbReference type="InterPro" id="IPR035965">
    <property type="entry name" value="PAS-like_dom_sf"/>
</dbReference>
<organism evidence="11 12">
    <name type="scientific">Hydrogenophaga atypica</name>
    <dbReference type="NCBI Taxonomy" id="249409"/>
    <lineage>
        <taxon>Bacteria</taxon>
        <taxon>Pseudomonadati</taxon>
        <taxon>Pseudomonadota</taxon>
        <taxon>Betaproteobacteria</taxon>
        <taxon>Burkholderiales</taxon>
        <taxon>Comamonadaceae</taxon>
        <taxon>Hydrogenophaga</taxon>
    </lineage>
</organism>
<dbReference type="Proteomes" id="UP001596501">
    <property type="component" value="Unassembled WGS sequence"/>
</dbReference>
<sequence length="792" mass="87269">MPERRSYRHVRWGEWLLMTAAVLLVIVGLQHTSLLARADRLLQDALVRMLPRDVSQSPVVLVGIDDKSIATLGRWPWPRTLHAGLIERISAGEPAAIGLDLLLSESDSRQPENDHHLAQALQHSGKVVLPMMMQNMGGQAVAVQPLIGFAKQAAAIGHVHLPVDEDGVARQVYLREGQDPLWWNHFGVDLLRLGGHWPLDKALPGSPTVEPSTLDPVSRQVLAWQRSHPINIAFAGPPGSFQRYAYVDVLDGTVPPETFRGKLVLVGATATGIGDLYATPVTDAQRLMPGVEITANLVDALLQNLTLVQAPAWVNTLFNILPVLLALSALAFTSPLAGLLLCVGLMALMAMATVVSGLWLQVQLGPVAGALGLAMSYVLWSWRRMDAATRYLVAEYRHFQNSGLGLPLSSRRRSSRGDFLDRRIEALTSVTHQLRDLHRFVSDSLNGLPDATLVCDTDLHIALANAAAARHFNAHHEQDLSGRPLHRLTDDLVSREGLPHHLADHLRHATLEPGSLEALDRRGRDLLVKWAPSFSASGVHTGWILSLVDVTRMRTEQRQRDDAMHFLSHDMRSPQSAILTLVDLLRQDPEAMSPAQFQDRIERHARKALALSDDFINLVRAQSRDYELEAYNLNDLLSEAMDDAWEPSQAKRIKLEFVGPHDLKESLVDRELFARALANLVGNAIKYSPEGTRVRCGVQAQGTFWEVWIQDEGPGISREAQVHLFRPFYRVQQGIRTEGTGLGLPFVKTVAVRHGGQVTLTSDTGQGCRFALLLPQAGLDPVPADDPDNPGA</sequence>
<dbReference type="Pfam" id="PF00512">
    <property type="entry name" value="HisKA"/>
    <property type="match status" value="1"/>
</dbReference>
<dbReference type="RefSeq" id="WP_382222248.1">
    <property type="nucleotide sequence ID" value="NZ_JBHTCA010000005.1"/>
</dbReference>
<dbReference type="InterPro" id="IPR005467">
    <property type="entry name" value="His_kinase_dom"/>
</dbReference>
<proteinExistence type="predicted"/>
<dbReference type="InterPro" id="IPR036890">
    <property type="entry name" value="HATPase_C_sf"/>
</dbReference>
<evidence type="ECO:0000259" key="10">
    <source>
        <dbReference type="PROSITE" id="PS50109"/>
    </source>
</evidence>
<keyword evidence="3" id="KW-0597">Phosphoprotein</keyword>
<evidence type="ECO:0000256" key="1">
    <source>
        <dbReference type="ARBA" id="ARBA00000085"/>
    </source>
</evidence>
<dbReference type="CDD" id="cd00082">
    <property type="entry name" value="HisKA"/>
    <property type="match status" value="1"/>
</dbReference>
<keyword evidence="12" id="KW-1185">Reference proteome</keyword>
<keyword evidence="6" id="KW-0418">Kinase</keyword>
<dbReference type="InterPro" id="IPR036097">
    <property type="entry name" value="HisK_dim/P_sf"/>
</dbReference>
<comment type="caution">
    <text evidence="11">The sequence shown here is derived from an EMBL/GenBank/DDBJ whole genome shotgun (WGS) entry which is preliminary data.</text>
</comment>
<keyword evidence="9" id="KW-0812">Transmembrane</keyword>
<dbReference type="EMBL" id="JBHTCA010000005">
    <property type="protein sequence ID" value="MFC7409067.1"/>
    <property type="molecule type" value="Genomic_DNA"/>
</dbReference>
<evidence type="ECO:0000256" key="7">
    <source>
        <dbReference type="ARBA" id="ARBA00022840"/>
    </source>
</evidence>
<dbReference type="Pfam" id="PF02518">
    <property type="entry name" value="HATPase_c"/>
    <property type="match status" value="1"/>
</dbReference>
<evidence type="ECO:0000313" key="11">
    <source>
        <dbReference type="EMBL" id="MFC7409067.1"/>
    </source>
</evidence>
<dbReference type="Pfam" id="PF05226">
    <property type="entry name" value="CHASE2"/>
    <property type="match status" value="1"/>
</dbReference>
<keyword evidence="8" id="KW-0902">Two-component regulatory system</keyword>
<dbReference type="PROSITE" id="PS50109">
    <property type="entry name" value="HIS_KIN"/>
    <property type="match status" value="1"/>
</dbReference>
<protein>
    <recommendedName>
        <fullName evidence="2">histidine kinase</fullName>
        <ecNumber evidence="2">2.7.13.3</ecNumber>
    </recommendedName>
</protein>
<keyword evidence="7" id="KW-0067">ATP-binding</keyword>
<dbReference type="InterPro" id="IPR013656">
    <property type="entry name" value="PAS_4"/>
</dbReference>